<protein>
    <submittedName>
        <fullName evidence="3">Uncharacterized protein</fullName>
    </submittedName>
</protein>
<proteinExistence type="predicted"/>
<name>A0A9W6BNW8_9CHLO</name>
<feature type="coiled-coil region" evidence="1">
    <location>
        <begin position="180"/>
        <end position="288"/>
    </location>
</feature>
<dbReference type="Proteomes" id="UP001165080">
    <property type="component" value="Unassembled WGS sequence"/>
</dbReference>
<evidence type="ECO:0000256" key="1">
    <source>
        <dbReference type="SAM" id="Coils"/>
    </source>
</evidence>
<feature type="region of interest" description="Disordered" evidence="2">
    <location>
        <begin position="23"/>
        <end position="51"/>
    </location>
</feature>
<evidence type="ECO:0000256" key="2">
    <source>
        <dbReference type="SAM" id="MobiDB-lite"/>
    </source>
</evidence>
<gene>
    <name evidence="3" type="primary">PLEST001142</name>
    <name evidence="3" type="ORF">PLESTB_000966500</name>
</gene>
<reference evidence="3 4" key="1">
    <citation type="journal article" date="2023" name="Commun. Biol.">
        <title>Reorganization of the ancestral sex-determining regions during the evolution of trioecy in Pleodorina starrii.</title>
        <authorList>
            <person name="Takahashi K."/>
            <person name="Suzuki S."/>
            <person name="Kawai-Toyooka H."/>
            <person name="Yamamoto K."/>
            <person name="Hamaji T."/>
            <person name="Ootsuki R."/>
            <person name="Yamaguchi H."/>
            <person name="Kawachi M."/>
            <person name="Higashiyama T."/>
            <person name="Nozaki H."/>
        </authorList>
    </citation>
    <scope>NUCLEOTIDE SEQUENCE [LARGE SCALE GENOMIC DNA]</scope>
    <source>
        <strain evidence="3 4">NIES-4479</strain>
    </source>
</reference>
<dbReference type="AlphaFoldDB" id="A0A9W6BNW8"/>
<evidence type="ECO:0000313" key="3">
    <source>
        <dbReference type="EMBL" id="GLC55270.1"/>
    </source>
</evidence>
<comment type="caution">
    <text evidence="3">The sequence shown here is derived from an EMBL/GenBank/DDBJ whole genome shotgun (WGS) entry which is preliminary data.</text>
</comment>
<dbReference type="EMBL" id="BRXU01000012">
    <property type="protein sequence ID" value="GLC55270.1"/>
    <property type="molecule type" value="Genomic_DNA"/>
</dbReference>
<organism evidence="3 4">
    <name type="scientific">Pleodorina starrii</name>
    <dbReference type="NCBI Taxonomy" id="330485"/>
    <lineage>
        <taxon>Eukaryota</taxon>
        <taxon>Viridiplantae</taxon>
        <taxon>Chlorophyta</taxon>
        <taxon>core chlorophytes</taxon>
        <taxon>Chlorophyceae</taxon>
        <taxon>CS clade</taxon>
        <taxon>Chlamydomonadales</taxon>
        <taxon>Volvocaceae</taxon>
        <taxon>Pleodorina</taxon>
    </lineage>
</organism>
<accession>A0A9W6BNW8</accession>
<sequence length="305" mass="33368">MAAPGIDLNQLKARLTRLGVEVRGGGATAHSPHSAATGAATRTPERKREDERFVEPAAIDRGRKGMVDLFERINRVERAMSSAEAQGSAIKQALQEDLGALTALAAVEEVVRSPKPERVIVKKPKGTAKVRPSALVSAPTRGLSAAVRSAEHMRSIPAHTPLSNVLAQYKEAEAAWAHDKARLRRDALEERKRANKLELELKRQQRVLEHQTLDIKALKTALKSRDSHIETATERVRELDTSLQRTQEETAVAIAELTAERDDLKGMLMAALQRLEAVNDLVQRAEITSAVMEDKVAGSCTLCGH</sequence>
<keyword evidence="4" id="KW-1185">Reference proteome</keyword>
<evidence type="ECO:0000313" key="4">
    <source>
        <dbReference type="Proteomes" id="UP001165080"/>
    </source>
</evidence>
<keyword evidence="1" id="KW-0175">Coiled coil</keyword>